<protein>
    <recommendedName>
        <fullName evidence="3">phosphatidylinositol-3,5-bisphosphate 3-phosphatase</fullName>
        <ecNumber evidence="3">3.1.3.95</ecNumber>
    </recommendedName>
    <alternativeName>
        <fullName evidence="10">Phosphatidylinositol-3,5-bisphosphate 3-phosphatase</fullName>
    </alternativeName>
</protein>
<dbReference type="AlphaFoldDB" id="A0A9P1IEZ5"/>
<keyword evidence="4" id="KW-0479">Metal-binding</keyword>
<evidence type="ECO:0000256" key="4">
    <source>
        <dbReference type="ARBA" id="ARBA00022723"/>
    </source>
</evidence>
<dbReference type="PROSITE" id="PS50178">
    <property type="entry name" value="ZF_FYVE"/>
    <property type="match status" value="1"/>
</dbReference>
<dbReference type="PROSITE" id="PS50089">
    <property type="entry name" value="ZF_RING_2"/>
    <property type="match status" value="1"/>
</dbReference>
<evidence type="ECO:0000256" key="13">
    <source>
        <dbReference type="PROSITE-ProRule" id="PRU00175"/>
    </source>
</evidence>
<dbReference type="CDD" id="cd00065">
    <property type="entry name" value="FYVE_like_SF"/>
    <property type="match status" value="1"/>
</dbReference>
<dbReference type="CDD" id="cd14507">
    <property type="entry name" value="PTP-MTM-like"/>
    <property type="match status" value="1"/>
</dbReference>
<feature type="compositionally biased region" description="Low complexity" evidence="14">
    <location>
        <begin position="100"/>
        <end position="116"/>
    </location>
</feature>
<dbReference type="GO" id="GO:0005737">
    <property type="term" value="C:cytoplasm"/>
    <property type="evidence" value="ECO:0007669"/>
    <property type="project" value="TreeGrafter"/>
</dbReference>
<evidence type="ECO:0000256" key="1">
    <source>
        <dbReference type="ARBA" id="ARBA00004370"/>
    </source>
</evidence>
<dbReference type="GO" id="GO:0052629">
    <property type="term" value="F:phosphatidylinositol-3,5-bisphosphate 3-phosphatase activity"/>
    <property type="evidence" value="ECO:0007669"/>
    <property type="project" value="UniProtKB-EC"/>
</dbReference>
<evidence type="ECO:0000259" key="17">
    <source>
        <dbReference type="PROSITE" id="PS51339"/>
    </source>
</evidence>
<evidence type="ECO:0000313" key="18">
    <source>
        <dbReference type="EMBL" id="CAI5444482.1"/>
    </source>
</evidence>
<evidence type="ECO:0000256" key="9">
    <source>
        <dbReference type="ARBA" id="ARBA00023136"/>
    </source>
</evidence>
<dbReference type="PROSITE" id="PS00383">
    <property type="entry name" value="TYR_PHOSPHATASE_1"/>
    <property type="match status" value="1"/>
</dbReference>
<dbReference type="InterPro" id="IPR013083">
    <property type="entry name" value="Znf_RING/FYVE/PHD"/>
</dbReference>
<dbReference type="InterPro" id="IPR016130">
    <property type="entry name" value="Tyr_Pase_AS"/>
</dbReference>
<feature type="region of interest" description="Disordered" evidence="14">
    <location>
        <begin position="965"/>
        <end position="1050"/>
    </location>
</feature>
<keyword evidence="5 13" id="KW-0863">Zinc-finger</keyword>
<feature type="compositionally biased region" description="Polar residues" evidence="14">
    <location>
        <begin position="50"/>
        <end position="59"/>
    </location>
</feature>
<dbReference type="Pfam" id="PF01363">
    <property type="entry name" value="FYVE"/>
    <property type="match status" value="1"/>
</dbReference>
<dbReference type="PANTHER" id="PTHR10807:SF129">
    <property type="entry name" value="MYOTUBULARIN-RELATED PROTEIN 3"/>
    <property type="match status" value="1"/>
</dbReference>
<keyword evidence="6" id="KW-0378">Hydrolase</keyword>
<evidence type="ECO:0000256" key="14">
    <source>
        <dbReference type="SAM" id="MobiDB-lite"/>
    </source>
</evidence>
<dbReference type="GO" id="GO:0016020">
    <property type="term" value="C:membrane"/>
    <property type="evidence" value="ECO:0007669"/>
    <property type="project" value="UniProtKB-SubCell"/>
</dbReference>
<dbReference type="InterPro" id="IPR017455">
    <property type="entry name" value="Znf_FYVE-rel"/>
</dbReference>
<feature type="compositionally biased region" description="Low complexity" evidence="14">
    <location>
        <begin position="1027"/>
        <end position="1039"/>
    </location>
</feature>
<dbReference type="SUPFAM" id="SSF57903">
    <property type="entry name" value="FYVE/PHD zinc finger"/>
    <property type="match status" value="1"/>
</dbReference>
<evidence type="ECO:0000259" key="16">
    <source>
        <dbReference type="PROSITE" id="PS50178"/>
    </source>
</evidence>
<feature type="domain" description="RING-type" evidence="15">
    <location>
        <begin position="885"/>
        <end position="939"/>
    </location>
</feature>
<reference evidence="18" key="1">
    <citation type="submission" date="2022-11" db="EMBL/GenBank/DDBJ databases">
        <authorList>
            <person name="Kikuchi T."/>
        </authorList>
    </citation>
    <scope>NUCLEOTIDE SEQUENCE</scope>
    <source>
        <strain evidence="18">PS1010</strain>
    </source>
</reference>
<dbReference type="InterPro" id="IPR000306">
    <property type="entry name" value="Znf_FYVE"/>
</dbReference>
<evidence type="ECO:0000256" key="6">
    <source>
        <dbReference type="ARBA" id="ARBA00022801"/>
    </source>
</evidence>
<dbReference type="Proteomes" id="UP001152747">
    <property type="component" value="Unassembled WGS sequence"/>
</dbReference>
<dbReference type="SMART" id="SM00404">
    <property type="entry name" value="PTPc_motif"/>
    <property type="match status" value="1"/>
</dbReference>
<keyword evidence="19" id="KW-1185">Reference proteome</keyword>
<dbReference type="InterPro" id="IPR011011">
    <property type="entry name" value="Znf_FYVE_PHD"/>
</dbReference>
<dbReference type="SUPFAM" id="SSF52799">
    <property type="entry name" value="(Phosphotyrosine protein) phosphatases II"/>
    <property type="match status" value="1"/>
</dbReference>
<sequence length="1050" mass="118728">MAKKDAPSAPIPIGAGPGKRGERNNSDANPDDMSILSYPYTFDERFSLEPRSSPNTTRHSYAFGNSPIMETSTTSIHTAQNHHQNLNQNQTSQILNTPDNTNSSTQNNISSSSSHNNNKKLMKLDLDLLVIGEHVIRVTSDDVCHVEGGSIMLTNYRILFLSDTSPQTLLIYTLMELEIIDLREQNQVMITMKGGRIQQFLFSTSADSNTWHRILTDIVKVLNSSQNVVKTGGIIKKHHHSNVDFVDEIRIDCFAWAFCAAVQKFEDLRWLKSEGSYTPEIVGVDFRRLNMHEHFKITAINEDFKVCPSYPRKVIIPKGMDEDELKKAAQHRSSNRFPAVIWRCRNTNATLLRSSQPRIGISGFGRSLEDEKLFEEVVRCSQKEGQEPKTFVILDCRTYTAAMANRFKGGGSEYAEYYQRAQIDFLGLPNIHAVSSSFNAMRNLLNGNTNQDQLLTSLQNTGWFQNISNLLYSASRCAEYLSKGHCVLVHCSDGWDRTAQVTSLAKLMLDEYYRTVNGFEELIRREWLDFGHKFYDRQQYALSNWDSVERSPIFLQFLETVRHLQREQPCAFEFTHAYLIKLAQHAYSGLFGTFLFNCQREKEEALKERKKEKLVEIWRFLGTHNAEFVNQTFDNEYKGPLKTMNFGVLHLRAWHEVFTDEEEKFTNLYKPNTIQCALTPSGSTPPKEICERPASGCGNTITMSQSTTTLIKSKSSESISSINIDPNQSSHNNHIVSSPPNSCADPLAPPPSSASSSLCHNNSFVADASIIMHQSQTTHHWQSRRSVTDVQDLMDFDGMLKYYDEEQEVQRRIKMKHWLEMRELQQKRQLVSTSPAKADLAQEKSTPSEDGQSLERVGSDFMLVNHDPEMPSFGARYWDAHDMPCHICRKELKKRSLYLEDGEHHCRNCGHIVCESCSKHTFHIAEDGRGKQKRACDKCYKIMQNIGLARSHSLSDVELSTSPILSETASSPSSSSPPLLPQSFSSSNSQNAPSTSPSSFSLNMMYPTQHSPSNSSFHQFSPASCKQSQSTQSIDQTTSNSPGSSQAVKG</sequence>
<feature type="compositionally biased region" description="Low complexity" evidence="14">
    <location>
        <begin position="968"/>
        <end position="1001"/>
    </location>
</feature>
<dbReference type="EC" id="3.1.3.95" evidence="3"/>
<feature type="compositionally biased region" description="Polar residues" evidence="14">
    <location>
        <begin position="723"/>
        <end position="741"/>
    </location>
</feature>
<dbReference type="PROSITE" id="PS51339">
    <property type="entry name" value="PPASE_MYOTUBULARIN"/>
    <property type="match status" value="1"/>
</dbReference>
<feature type="compositionally biased region" description="Polar residues" evidence="14">
    <location>
        <begin position="1006"/>
        <end position="1026"/>
    </location>
</feature>
<dbReference type="EMBL" id="CANHGI010000003">
    <property type="protein sequence ID" value="CAI5444482.1"/>
    <property type="molecule type" value="Genomic_DNA"/>
</dbReference>
<evidence type="ECO:0000256" key="12">
    <source>
        <dbReference type="PIRSR" id="PIRSR630564-2"/>
    </source>
</evidence>
<feature type="domain" description="FYVE-type" evidence="16">
    <location>
        <begin position="879"/>
        <end position="944"/>
    </location>
</feature>
<dbReference type="GO" id="GO:0008270">
    <property type="term" value="F:zinc ion binding"/>
    <property type="evidence" value="ECO:0007669"/>
    <property type="project" value="UniProtKB-KW"/>
</dbReference>
<evidence type="ECO:0000256" key="3">
    <source>
        <dbReference type="ARBA" id="ARBA00012903"/>
    </source>
</evidence>
<keyword evidence="9" id="KW-0472">Membrane</keyword>
<evidence type="ECO:0000256" key="7">
    <source>
        <dbReference type="ARBA" id="ARBA00022833"/>
    </source>
</evidence>
<feature type="binding site" evidence="12">
    <location>
        <begin position="405"/>
        <end position="408"/>
    </location>
    <ligand>
        <name>substrate</name>
    </ligand>
</feature>
<feature type="region of interest" description="Disordered" evidence="14">
    <location>
        <begin position="717"/>
        <end position="755"/>
    </location>
</feature>
<dbReference type="PANTHER" id="PTHR10807">
    <property type="entry name" value="MYOTUBULARIN-RELATED"/>
    <property type="match status" value="1"/>
</dbReference>
<evidence type="ECO:0000259" key="15">
    <source>
        <dbReference type="PROSITE" id="PS50089"/>
    </source>
</evidence>
<feature type="region of interest" description="Disordered" evidence="14">
    <location>
        <begin position="830"/>
        <end position="854"/>
    </location>
</feature>
<accession>A0A9P1IEZ5</accession>
<dbReference type="InterPro" id="IPR003595">
    <property type="entry name" value="Tyr_Pase_cat"/>
</dbReference>
<dbReference type="InterPro" id="IPR029021">
    <property type="entry name" value="Prot-tyrosine_phosphatase-like"/>
</dbReference>
<feature type="binding site" evidence="12">
    <location>
        <begin position="430"/>
        <end position="431"/>
    </location>
    <ligand>
        <name>substrate</name>
    </ligand>
</feature>
<dbReference type="InterPro" id="IPR001841">
    <property type="entry name" value="Znf_RING"/>
</dbReference>
<comment type="similarity">
    <text evidence="2">Belongs to the protein-tyrosine phosphatase family. Non-receptor class myotubularin subfamily.</text>
</comment>
<organism evidence="18 19">
    <name type="scientific">Caenorhabditis angaria</name>
    <dbReference type="NCBI Taxonomy" id="860376"/>
    <lineage>
        <taxon>Eukaryota</taxon>
        <taxon>Metazoa</taxon>
        <taxon>Ecdysozoa</taxon>
        <taxon>Nematoda</taxon>
        <taxon>Chromadorea</taxon>
        <taxon>Rhabditida</taxon>
        <taxon>Rhabditina</taxon>
        <taxon>Rhabditomorpha</taxon>
        <taxon>Rhabditoidea</taxon>
        <taxon>Rhabditidae</taxon>
        <taxon>Peloderinae</taxon>
        <taxon>Caenorhabditis</taxon>
    </lineage>
</organism>
<dbReference type="GO" id="GO:0046856">
    <property type="term" value="P:phosphatidylinositol dephosphorylation"/>
    <property type="evidence" value="ECO:0007669"/>
    <property type="project" value="TreeGrafter"/>
</dbReference>
<keyword evidence="7" id="KW-0862">Zinc</keyword>
<dbReference type="Pfam" id="PF06602">
    <property type="entry name" value="Myotub-related"/>
    <property type="match status" value="1"/>
</dbReference>
<evidence type="ECO:0000313" key="19">
    <source>
        <dbReference type="Proteomes" id="UP001152747"/>
    </source>
</evidence>
<proteinExistence type="inferred from homology"/>
<feature type="region of interest" description="Disordered" evidence="14">
    <location>
        <begin position="92"/>
        <end position="116"/>
    </location>
</feature>
<evidence type="ECO:0000256" key="10">
    <source>
        <dbReference type="ARBA" id="ARBA00032571"/>
    </source>
</evidence>
<feature type="active site" description="Phosphocysteine intermediate" evidence="11">
    <location>
        <position position="491"/>
    </location>
</feature>
<dbReference type="SMART" id="SM00064">
    <property type="entry name" value="FYVE"/>
    <property type="match status" value="1"/>
</dbReference>
<dbReference type="InterPro" id="IPR030564">
    <property type="entry name" value="Myotubularin"/>
</dbReference>
<feature type="binding site" evidence="12">
    <location>
        <begin position="491"/>
        <end position="497"/>
    </location>
    <ligand>
        <name>substrate</name>
    </ligand>
</feature>
<evidence type="ECO:0000256" key="11">
    <source>
        <dbReference type="PIRSR" id="PIRSR630564-1"/>
    </source>
</evidence>
<feature type="region of interest" description="Disordered" evidence="14">
    <location>
        <begin position="1"/>
        <end position="68"/>
    </location>
</feature>
<feature type="domain" description="Myotubularin phosphatase" evidence="17">
    <location>
        <begin position="276"/>
        <end position="658"/>
    </location>
</feature>
<dbReference type="InterPro" id="IPR010569">
    <property type="entry name" value="Myotubularin-like_Pase_dom"/>
</dbReference>
<dbReference type="Gene3D" id="3.30.40.10">
    <property type="entry name" value="Zinc/RING finger domain, C3HC4 (zinc finger)"/>
    <property type="match status" value="1"/>
</dbReference>
<comment type="caution">
    <text evidence="18">The sequence shown here is derived from an EMBL/GenBank/DDBJ whole genome shotgun (WGS) entry which is preliminary data.</text>
</comment>
<evidence type="ECO:0000256" key="5">
    <source>
        <dbReference type="ARBA" id="ARBA00022771"/>
    </source>
</evidence>
<name>A0A9P1IEZ5_9PELO</name>
<evidence type="ECO:0000256" key="2">
    <source>
        <dbReference type="ARBA" id="ARBA00007471"/>
    </source>
</evidence>
<dbReference type="OrthoDB" id="271628at2759"/>
<gene>
    <name evidence="18" type="ORF">CAMP_LOCUS7119</name>
</gene>
<keyword evidence="8" id="KW-0443">Lipid metabolism</keyword>
<comment type="subcellular location">
    <subcellularLocation>
        <location evidence="1">Membrane</location>
    </subcellularLocation>
</comment>
<evidence type="ECO:0000256" key="8">
    <source>
        <dbReference type="ARBA" id="ARBA00023098"/>
    </source>
</evidence>
<feature type="compositionally biased region" description="Polar residues" evidence="14">
    <location>
        <begin position="1040"/>
        <end position="1050"/>
    </location>
</feature>
<dbReference type="GO" id="GO:0004438">
    <property type="term" value="F:phosphatidylinositol-3-phosphate phosphatase activity"/>
    <property type="evidence" value="ECO:0007669"/>
    <property type="project" value="TreeGrafter"/>
</dbReference>